<gene>
    <name evidence="2" type="ORF">ABS362_04425</name>
</gene>
<accession>A0ABV1RQW7</accession>
<organism evidence="2 3">
    <name type="scientific">Pontibacter populi</name>
    <dbReference type="NCBI Taxonomy" id="890055"/>
    <lineage>
        <taxon>Bacteria</taxon>
        <taxon>Pseudomonadati</taxon>
        <taxon>Bacteroidota</taxon>
        <taxon>Cytophagia</taxon>
        <taxon>Cytophagales</taxon>
        <taxon>Hymenobacteraceae</taxon>
        <taxon>Pontibacter</taxon>
    </lineage>
</organism>
<name>A0ABV1RQW7_9BACT</name>
<protein>
    <submittedName>
        <fullName evidence="2">DUF3575 domain-containing protein</fullName>
    </submittedName>
</protein>
<keyword evidence="1" id="KW-0732">Signal</keyword>
<reference evidence="2 3" key="1">
    <citation type="submission" date="2024-06" db="EMBL/GenBank/DDBJ databases">
        <title>Pontibacter populi HYL7-15.</title>
        <authorList>
            <person name="Kim M.K."/>
        </authorList>
    </citation>
    <scope>NUCLEOTIDE SEQUENCE [LARGE SCALE GENOMIC DNA]</scope>
    <source>
        <strain evidence="2 3">HYL7-15</strain>
    </source>
</reference>
<keyword evidence="3" id="KW-1185">Reference proteome</keyword>
<dbReference type="InterPro" id="IPR021958">
    <property type="entry name" value="DUF3575"/>
</dbReference>
<comment type="caution">
    <text evidence="2">The sequence shown here is derived from an EMBL/GenBank/DDBJ whole genome shotgun (WGS) entry which is preliminary data.</text>
</comment>
<sequence length="291" mass="31756">MKHLFTTFLGCLAFGVCAAQTDPASPTLSVDSTTTIQTTLPTTAAATTTPEMNEVFRKNGIKMNLSSLAFSNYSFSYERAIARKITLVGGYSFIPETKLSGIPLVDKGIEFAELDEEGEEGDEIAKILDEANFSSNAITGEVRFYTGKKPGARGFYASLYGRYTTMNLTHLYVYEGDMGMTYDLPIDAKLKGIGGGVMLGAQWLIAKRVTFDWYIVGGHYGKLKGDFNAKTDLSDMPQEDKAELERELEDIASNGDRKYLDATVNDNGMFGKLNGPFGGLRGFGFNLGIAF</sequence>
<dbReference type="RefSeq" id="WP_350411108.1">
    <property type="nucleotide sequence ID" value="NZ_JBEOKT010000003.1"/>
</dbReference>
<proteinExistence type="predicted"/>
<feature type="signal peptide" evidence="1">
    <location>
        <begin position="1"/>
        <end position="18"/>
    </location>
</feature>
<evidence type="ECO:0000313" key="2">
    <source>
        <dbReference type="EMBL" id="MER2996778.1"/>
    </source>
</evidence>
<dbReference type="Proteomes" id="UP001476807">
    <property type="component" value="Unassembled WGS sequence"/>
</dbReference>
<dbReference type="Pfam" id="PF12099">
    <property type="entry name" value="DUF3575"/>
    <property type="match status" value="1"/>
</dbReference>
<evidence type="ECO:0000313" key="3">
    <source>
        <dbReference type="Proteomes" id="UP001476807"/>
    </source>
</evidence>
<dbReference type="EMBL" id="JBEOKT010000003">
    <property type="protein sequence ID" value="MER2996778.1"/>
    <property type="molecule type" value="Genomic_DNA"/>
</dbReference>
<feature type="chain" id="PRO_5046749873" evidence="1">
    <location>
        <begin position="19"/>
        <end position="291"/>
    </location>
</feature>
<evidence type="ECO:0000256" key="1">
    <source>
        <dbReference type="SAM" id="SignalP"/>
    </source>
</evidence>